<accession>A0A5E4PSH2</accession>
<dbReference type="PANTHER" id="PTHR33562:SF18">
    <property type="entry name" value="BOUDIN-RELATED"/>
    <property type="match status" value="1"/>
</dbReference>
<dbReference type="GO" id="GO:0098552">
    <property type="term" value="C:side of membrane"/>
    <property type="evidence" value="ECO:0007669"/>
    <property type="project" value="UniProtKB-KW"/>
</dbReference>
<evidence type="ECO:0000256" key="7">
    <source>
        <dbReference type="ARBA" id="ARBA00023288"/>
    </source>
</evidence>
<reference evidence="9 10" key="1">
    <citation type="submission" date="2017-07" db="EMBL/GenBank/DDBJ databases">
        <authorList>
            <person name="Talla V."/>
            <person name="Backstrom N."/>
        </authorList>
    </citation>
    <scope>NUCLEOTIDE SEQUENCE [LARGE SCALE GENOMIC DNA]</scope>
</reference>
<keyword evidence="4 8" id="KW-0732">Signal</keyword>
<gene>
    <name evidence="9" type="ORF">LSINAPIS_LOCUS1732</name>
</gene>
<dbReference type="Proteomes" id="UP000324832">
    <property type="component" value="Unassembled WGS sequence"/>
</dbReference>
<comment type="subcellular location">
    <subcellularLocation>
        <location evidence="1">Membrane</location>
        <topology evidence="1">Lipid-anchor</topology>
        <topology evidence="1">GPI-anchor</topology>
    </subcellularLocation>
</comment>
<dbReference type="AlphaFoldDB" id="A0A5E4PSH2"/>
<feature type="signal peptide" evidence="8">
    <location>
        <begin position="1"/>
        <end position="20"/>
    </location>
</feature>
<evidence type="ECO:0000256" key="4">
    <source>
        <dbReference type="ARBA" id="ARBA00022729"/>
    </source>
</evidence>
<keyword evidence="7" id="KW-0449">Lipoprotein</keyword>
<keyword evidence="2" id="KW-0336">GPI-anchor</keyword>
<protein>
    <recommendedName>
        <fullName evidence="11">Protein sleepless</fullName>
    </recommendedName>
</protein>
<evidence type="ECO:0000256" key="1">
    <source>
        <dbReference type="ARBA" id="ARBA00004589"/>
    </source>
</evidence>
<keyword evidence="3" id="KW-0812">Transmembrane</keyword>
<proteinExistence type="predicted"/>
<organism evidence="9 10">
    <name type="scientific">Leptidea sinapis</name>
    <dbReference type="NCBI Taxonomy" id="189913"/>
    <lineage>
        <taxon>Eukaryota</taxon>
        <taxon>Metazoa</taxon>
        <taxon>Ecdysozoa</taxon>
        <taxon>Arthropoda</taxon>
        <taxon>Hexapoda</taxon>
        <taxon>Insecta</taxon>
        <taxon>Pterygota</taxon>
        <taxon>Neoptera</taxon>
        <taxon>Endopterygota</taxon>
        <taxon>Lepidoptera</taxon>
        <taxon>Glossata</taxon>
        <taxon>Ditrysia</taxon>
        <taxon>Papilionoidea</taxon>
        <taxon>Pieridae</taxon>
        <taxon>Dismorphiinae</taxon>
        <taxon>Leptidea</taxon>
    </lineage>
</organism>
<evidence type="ECO:0000256" key="5">
    <source>
        <dbReference type="ARBA" id="ARBA00022989"/>
    </source>
</evidence>
<feature type="chain" id="PRO_5022967299" description="Protein sleepless" evidence="8">
    <location>
        <begin position="21"/>
        <end position="119"/>
    </location>
</feature>
<evidence type="ECO:0000256" key="2">
    <source>
        <dbReference type="ARBA" id="ARBA00022622"/>
    </source>
</evidence>
<evidence type="ECO:0000313" key="9">
    <source>
        <dbReference type="EMBL" id="VVC88334.1"/>
    </source>
</evidence>
<keyword evidence="2" id="KW-0325">Glycoprotein</keyword>
<dbReference type="InterPro" id="IPR050975">
    <property type="entry name" value="Sleep_regulator"/>
</dbReference>
<evidence type="ECO:0000256" key="3">
    <source>
        <dbReference type="ARBA" id="ARBA00022692"/>
    </source>
</evidence>
<dbReference type="EMBL" id="FZQP02000293">
    <property type="protein sequence ID" value="VVC88334.1"/>
    <property type="molecule type" value="Genomic_DNA"/>
</dbReference>
<keyword evidence="10" id="KW-1185">Reference proteome</keyword>
<evidence type="ECO:0000313" key="10">
    <source>
        <dbReference type="Proteomes" id="UP000324832"/>
    </source>
</evidence>
<name>A0A5E4PSH2_9NEOP</name>
<evidence type="ECO:0008006" key="11">
    <source>
        <dbReference type="Google" id="ProtNLM"/>
    </source>
</evidence>
<dbReference type="PANTHER" id="PTHR33562">
    <property type="entry name" value="ATILLA, ISOFORM B-RELATED-RELATED"/>
    <property type="match status" value="1"/>
</dbReference>
<sequence>MTVKLLFVLIIVTAMKTVYSINCYQCSGSDSNNPFECNEYLDSETNLIANDCSSIHNAQYCIKHVGRFEGGSIECYQCNTTSELECSDGMMKLDGGMLSATPCDQVYNAQYCIKEIAFK</sequence>
<evidence type="ECO:0000256" key="6">
    <source>
        <dbReference type="ARBA" id="ARBA00023136"/>
    </source>
</evidence>
<keyword evidence="5" id="KW-1133">Transmembrane helix</keyword>
<evidence type="ECO:0000256" key="8">
    <source>
        <dbReference type="SAM" id="SignalP"/>
    </source>
</evidence>
<keyword evidence="6" id="KW-0472">Membrane</keyword>